<evidence type="ECO:0000313" key="3">
    <source>
        <dbReference type="Proteomes" id="UP000188318"/>
    </source>
</evidence>
<feature type="compositionally biased region" description="Polar residues" evidence="1">
    <location>
        <begin position="118"/>
        <end position="130"/>
    </location>
</feature>
<dbReference type="OrthoDB" id="68328at2759"/>
<organism evidence="2 3">
    <name type="scientific">Aspergillus carbonarius (strain ITEM 5010)</name>
    <dbReference type="NCBI Taxonomy" id="602072"/>
    <lineage>
        <taxon>Eukaryota</taxon>
        <taxon>Fungi</taxon>
        <taxon>Dikarya</taxon>
        <taxon>Ascomycota</taxon>
        <taxon>Pezizomycotina</taxon>
        <taxon>Eurotiomycetes</taxon>
        <taxon>Eurotiomycetidae</taxon>
        <taxon>Eurotiales</taxon>
        <taxon>Aspergillaceae</taxon>
        <taxon>Aspergillus</taxon>
        <taxon>Aspergillus subgen. Circumdati</taxon>
    </lineage>
</organism>
<protein>
    <recommendedName>
        <fullName evidence="4">BZIP domain-containing protein</fullName>
    </recommendedName>
</protein>
<dbReference type="EMBL" id="KV907493">
    <property type="protein sequence ID" value="OOG00298.1"/>
    <property type="molecule type" value="Genomic_DNA"/>
</dbReference>
<name>A0A1R3S0S2_ASPC5</name>
<evidence type="ECO:0008006" key="4">
    <source>
        <dbReference type="Google" id="ProtNLM"/>
    </source>
</evidence>
<dbReference type="AlphaFoldDB" id="A0A1R3S0S2"/>
<proteinExistence type="predicted"/>
<gene>
    <name evidence="2" type="ORF">ASPCADRAFT_125349</name>
</gene>
<accession>A0A1R3S0S2</accession>
<evidence type="ECO:0000256" key="1">
    <source>
        <dbReference type="SAM" id="MobiDB-lite"/>
    </source>
</evidence>
<dbReference type="PANTHER" id="PTHR40618:SF1">
    <property type="entry name" value="B-ZIP TRANSCRIPTION FACTOR (EUROFUNG)"/>
    <property type="match status" value="1"/>
</dbReference>
<evidence type="ECO:0000313" key="2">
    <source>
        <dbReference type="EMBL" id="OOG00298.1"/>
    </source>
</evidence>
<dbReference type="CDD" id="cd14688">
    <property type="entry name" value="bZIP_YAP"/>
    <property type="match status" value="1"/>
</dbReference>
<dbReference type="VEuPathDB" id="FungiDB:ASPCADRAFT_125349"/>
<dbReference type="Gene3D" id="1.20.5.170">
    <property type="match status" value="1"/>
</dbReference>
<reference evidence="3" key="1">
    <citation type="journal article" date="2017" name="Genome Biol.">
        <title>Comparative genomics reveals high biological diversity and specific adaptations in the industrially and medically important fungal genus Aspergillus.</title>
        <authorList>
            <person name="de Vries R.P."/>
            <person name="Riley R."/>
            <person name="Wiebenga A."/>
            <person name="Aguilar-Osorio G."/>
            <person name="Amillis S."/>
            <person name="Uchima C.A."/>
            <person name="Anderluh G."/>
            <person name="Asadollahi M."/>
            <person name="Askin M."/>
            <person name="Barry K."/>
            <person name="Battaglia E."/>
            <person name="Bayram O."/>
            <person name="Benocci T."/>
            <person name="Braus-Stromeyer S.A."/>
            <person name="Caldana C."/>
            <person name="Canovas D."/>
            <person name="Cerqueira G.C."/>
            <person name="Chen F."/>
            <person name="Chen W."/>
            <person name="Choi C."/>
            <person name="Clum A."/>
            <person name="Dos Santos R.A."/>
            <person name="Damasio A.R."/>
            <person name="Diallinas G."/>
            <person name="Emri T."/>
            <person name="Fekete E."/>
            <person name="Flipphi M."/>
            <person name="Freyberg S."/>
            <person name="Gallo A."/>
            <person name="Gournas C."/>
            <person name="Habgood R."/>
            <person name="Hainaut M."/>
            <person name="Harispe M.L."/>
            <person name="Henrissat B."/>
            <person name="Hilden K.S."/>
            <person name="Hope R."/>
            <person name="Hossain A."/>
            <person name="Karabika E."/>
            <person name="Karaffa L."/>
            <person name="Karanyi Z."/>
            <person name="Krasevec N."/>
            <person name="Kuo A."/>
            <person name="Kusch H."/>
            <person name="LaButti K."/>
            <person name="Lagendijk E.L."/>
            <person name="Lapidus A."/>
            <person name="Levasseur A."/>
            <person name="Lindquist E."/>
            <person name="Lipzen A."/>
            <person name="Logrieco A.F."/>
            <person name="MacCabe A."/>
            <person name="Maekelae M.R."/>
            <person name="Malavazi I."/>
            <person name="Melin P."/>
            <person name="Meyer V."/>
            <person name="Mielnichuk N."/>
            <person name="Miskei M."/>
            <person name="Molnar A.P."/>
            <person name="Mule G."/>
            <person name="Ngan C.Y."/>
            <person name="Orejas M."/>
            <person name="Orosz E."/>
            <person name="Ouedraogo J.P."/>
            <person name="Overkamp K.M."/>
            <person name="Park H.-S."/>
            <person name="Perrone G."/>
            <person name="Piumi F."/>
            <person name="Punt P.J."/>
            <person name="Ram A.F."/>
            <person name="Ramon A."/>
            <person name="Rauscher S."/>
            <person name="Record E."/>
            <person name="Riano-Pachon D.M."/>
            <person name="Robert V."/>
            <person name="Roehrig J."/>
            <person name="Ruller R."/>
            <person name="Salamov A."/>
            <person name="Salih N.S."/>
            <person name="Samson R.A."/>
            <person name="Sandor E."/>
            <person name="Sanguinetti M."/>
            <person name="Schuetze T."/>
            <person name="Sepcic K."/>
            <person name="Shelest E."/>
            <person name="Sherlock G."/>
            <person name="Sophianopoulou V."/>
            <person name="Squina F.M."/>
            <person name="Sun H."/>
            <person name="Susca A."/>
            <person name="Todd R.B."/>
            <person name="Tsang A."/>
            <person name="Unkles S.E."/>
            <person name="van de Wiele N."/>
            <person name="van Rossen-Uffink D."/>
            <person name="Oliveira J.V."/>
            <person name="Vesth T.C."/>
            <person name="Visser J."/>
            <person name="Yu J.-H."/>
            <person name="Zhou M."/>
            <person name="Andersen M.R."/>
            <person name="Archer D.B."/>
            <person name="Baker S.E."/>
            <person name="Benoit I."/>
            <person name="Brakhage A.A."/>
            <person name="Braus G.H."/>
            <person name="Fischer R."/>
            <person name="Frisvad J.C."/>
            <person name="Goldman G.H."/>
            <person name="Houbraken J."/>
            <person name="Oakley B."/>
            <person name="Pocsi I."/>
            <person name="Scazzocchio C."/>
            <person name="Seiboth B."/>
            <person name="vanKuyk P.A."/>
            <person name="Wortman J."/>
            <person name="Dyer P.S."/>
            <person name="Grigoriev I.V."/>
        </authorList>
    </citation>
    <scope>NUCLEOTIDE SEQUENCE [LARGE SCALE GENOMIC DNA]</scope>
    <source>
        <strain evidence="3">ITEM 5010</strain>
    </source>
</reference>
<dbReference type="OMA" id="RDRVKMY"/>
<feature type="region of interest" description="Disordered" evidence="1">
    <location>
        <begin position="118"/>
        <end position="139"/>
    </location>
</feature>
<dbReference type="STRING" id="602072.A0A1R3S0S2"/>
<sequence>MSKTRRGQIRRAQKMYRQRKEAIVQKAQTLVTELEHRIGKLGDLLQAYKVTLQSTLKDTYPRLIHELDGILSFLSAPPAEVMGASNCDGLSSREISETSVPRPSADPMGGDQVITQKSPTSHASLPSNIGCSREAGHNHPAAPTATHNHVNLHQPVCQTIRAHAPHSYSYLESSFTRRLKRSSLEHAFRVFTDPHSNPLEVFRIFRLVPCFRDRVKMYPYFEKLVTSSLGDSLEISALPFYSVGGAGTHYPALDEAGKPIYPPGAKIPRRILGILPMSGAYEDPPFVDHSQSQRHLELCGFGGEWFDCRDVEGYLRARGVDLDGSGVIPVVAEFDCGSLDDVHGSSAHQNEYLECAGSTSVDGPVISQTRLDISASQLPHCILDLESFITGLLRGMAILGRAPGFRRTNVEDAFQSALLR</sequence>
<dbReference type="PANTHER" id="PTHR40618">
    <property type="entry name" value="B-ZIP TRANSCRIPTION FACTOR (EUROFUNG)-RELATED"/>
    <property type="match status" value="1"/>
</dbReference>
<dbReference type="Proteomes" id="UP000188318">
    <property type="component" value="Unassembled WGS sequence"/>
</dbReference>
<keyword evidence="3" id="KW-1185">Reference proteome</keyword>